<accession>A0ABS8S1I8</accession>
<proteinExistence type="predicted"/>
<gene>
    <name evidence="2" type="ORF">HAX54_013215</name>
</gene>
<organism evidence="2 3">
    <name type="scientific">Datura stramonium</name>
    <name type="common">Jimsonweed</name>
    <name type="synonym">Common thornapple</name>
    <dbReference type="NCBI Taxonomy" id="4076"/>
    <lineage>
        <taxon>Eukaryota</taxon>
        <taxon>Viridiplantae</taxon>
        <taxon>Streptophyta</taxon>
        <taxon>Embryophyta</taxon>
        <taxon>Tracheophyta</taxon>
        <taxon>Spermatophyta</taxon>
        <taxon>Magnoliopsida</taxon>
        <taxon>eudicotyledons</taxon>
        <taxon>Gunneridae</taxon>
        <taxon>Pentapetalae</taxon>
        <taxon>asterids</taxon>
        <taxon>lamiids</taxon>
        <taxon>Solanales</taxon>
        <taxon>Solanaceae</taxon>
        <taxon>Solanoideae</taxon>
        <taxon>Datureae</taxon>
        <taxon>Datura</taxon>
    </lineage>
</organism>
<keyword evidence="3" id="KW-1185">Reference proteome</keyword>
<evidence type="ECO:0000313" key="3">
    <source>
        <dbReference type="Proteomes" id="UP000823775"/>
    </source>
</evidence>
<dbReference type="EMBL" id="JACEIK010000179">
    <property type="protein sequence ID" value="MCD7451734.1"/>
    <property type="molecule type" value="Genomic_DNA"/>
</dbReference>
<feature type="region of interest" description="Disordered" evidence="1">
    <location>
        <begin position="94"/>
        <end position="123"/>
    </location>
</feature>
<feature type="compositionally biased region" description="Acidic residues" evidence="1">
    <location>
        <begin position="100"/>
        <end position="109"/>
    </location>
</feature>
<evidence type="ECO:0000313" key="2">
    <source>
        <dbReference type="EMBL" id="MCD7451734.1"/>
    </source>
</evidence>
<evidence type="ECO:0000256" key="1">
    <source>
        <dbReference type="SAM" id="MobiDB-lite"/>
    </source>
</evidence>
<comment type="caution">
    <text evidence="2">The sequence shown here is derived from an EMBL/GenBank/DDBJ whole genome shotgun (WGS) entry which is preliminary data.</text>
</comment>
<dbReference type="Proteomes" id="UP000823775">
    <property type="component" value="Unassembled WGS sequence"/>
</dbReference>
<name>A0ABS8S1I8_DATST</name>
<sequence length="123" mass="13890">MLKRERVKKGQNFGFGGILTRFLRGHDIKEEKVDYRPAYDLRGIDMTKTKESKGINGPVLSVNERNARINSMLSYLYGEPLDDDDVATEDEMARINSDLESSDDNEEDSEMGKAALAPTDDEE</sequence>
<reference evidence="2 3" key="1">
    <citation type="journal article" date="2021" name="BMC Genomics">
        <title>Datura genome reveals duplications of psychoactive alkaloid biosynthetic genes and high mutation rate following tissue culture.</title>
        <authorList>
            <person name="Rajewski A."/>
            <person name="Carter-House D."/>
            <person name="Stajich J."/>
            <person name="Litt A."/>
        </authorList>
    </citation>
    <scope>NUCLEOTIDE SEQUENCE [LARGE SCALE GENOMIC DNA]</scope>
    <source>
        <strain evidence="2">AR-01</strain>
    </source>
</reference>
<protein>
    <submittedName>
        <fullName evidence="2">Uncharacterized protein</fullName>
    </submittedName>
</protein>